<evidence type="ECO:0000256" key="6">
    <source>
        <dbReference type="SAM" id="Phobius"/>
    </source>
</evidence>
<dbReference type="EMBL" id="LFWV01000039">
    <property type="protein sequence ID" value="KON31268.1"/>
    <property type="molecule type" value="Genomic_DNA"/>
</dbReference>
<dbReference type="AlphaFoldDB" id="A0A0M0BRP4"/>
<feature type="transmembrane region" description="Helical" evidence="6">
    <location>
        <begin position="229"/>
        <end position="248"/>
    </location>
</feature>
<evidence type="ECO:0000256" key="3">
    <source>
        <dbReference type="ARBA" id="ARBA00022692"/>
    </source>
</evidence>
<feature type="transmembrane region" description="Helical" evidence="6">
    <location>
        <begin position="334"/>
        <end position="358"/>
    </location>
</feature>
<feature type="transmembrane region" description="Helical" evidence="6">
    <location>
        <begin position="21"/>
        <end position="39"/>
    </location>
</feature>
<keyword evidence="4 6" id="KW-1133">Transmembrane helix</keyword>
<keyword evidence="5 6" id="KW-0472">Membrane</keyword>
<evidence type="ECO:0000313" key="9">
    <source>
        <dbReference type="Proteomes" id="UP000054016"/>
    </source>
</evidence>
<accession>A0A0M0BRP4</accession>
<keyword evidence="2" id="KW-1003">Cell membrane</keyword>
<dbReference type="Proteomes" id="UP000054016">
    <property type="component" value="Unassembled WGS sequence"/>
</dbReference>
<evidence type="ECO:0000256" key="4">
    <source>
        <dbReference type="ARBA" id="ARBA00022989"/>
    </source>
</evidence>
<comment type="caution">
    <text evidence="8">The sequence shown here is derived from an EMBL/GenBank/DDBJ whole genome shotgun (WGS) entry which is preliminary data.</text>
</comment>
<feature type="transmembrane region" description="Helical" evidence="6">
    <location>
        <begin position="199"/>
        <end position="217"/>
    </location>
</feature>
<dbReference type="PANTHER" id="PTHR40074:SF2">
    <property type="entry name" value="O-ACETYLTRANSFERASE WECH"/>
    <property type="match status" value="1"/>
</dbReference>
<proteinExistence type="predicted"/>
<keyword evidence="3 6" id="KW-0812">Transmembrane</keyword>
<feature type="transmembrane region" description="Helical" evidence="6">
    <location>
        <begin position="260"/>
        <end position="281"/>
    </location>
</feature>
<dbReference type="InterPro" id="IPR002656">
    <property type="entry name" value="Acyl_transf_3_dom"/>
</dbReference>
<sequence length="370" mass="42264">MCIQITIPEVENKKNKGNLSLPVDLIRTIGIVLVVMLHVSNEYYTIIYQTPLESAGFWWTATVYKSLTLSCIPLFIMLSGALLLQPFKINEPITVFLRKRANRIGLAFAFWSAVYIAWGFFVNQIPVTFYNVVEGTAKSLFTGPWYHFWFLYLIAGLYLITPVLRAVVAYRAQNLLRYLIILWFLGVAVVPFLQLITGYSLSSGVFVFGGWIGYFVLGTYLQNKRLRSSILYGLFLLGLFWTISSTWYMHFFANSLEQDYFFFDYLTANVIVASIALFMILSRFNADWPGSNNPRLSRVVRAISENTLPIYLFHVIILESLQKGYFGFKLSLTIINPVIGVPLITTVTFFITFGLVLLMKKIPLLKNLIG</sequence>
<feature type="transmembrane region" description="Helical" evidence="6">
    <location>
        <begin position="145"/>
        <end position="168"/>
    </location>
</feature>
<evidence type="ECO:0000259" key="7">
    <source>
        <dbReference type="Pfam" id="PF01757"/>
    </source>
</evidence>
<evidence type="ECO:0000256" key="1">
    <source>
        <dbReference type="ARBA" id="ARBA00004651"/>
    </source>
</evidence>
<protein>
    <recommendedName>
        <fullName evidence="7">Acyltransferase 3 domain-containing protein</fullName>
    </recommendedName>
</protein>
<feature type="transmembrane region" description="Helical" evidence="6">
    <location>
        <begin position="59"/>
        <end position="84"/>
    </location>
</feature>
<dbReference type="GO" id="GO:0009246">
    <property type="term" value="P:enterobacterial common antigen biosynthetic process"/>
    <property type="evidence" value="ECO:0007669"/>
    <property type="project" value="TreeGrafter"/>
</dbReference>
<gene>
    <name evidence="8" type="ORF">AC478_03145</name>
</gene>
<feature type="transmembrane region" description="Helical" evidence="6">
    <location>
        <begin position="175"/>
        <end position="193"/>
    </location>
</feature>
<evidence type="ECO:0000313" key="8">
    <source>
        <dbReference type="EMBL" id="KON31268.1"/>
    </source>
</evidence>
<dbReference type="GO" id="GO:0016413">
    <property type="term" value="F:O-acetyltransferase activity"/>
    <property type="evidence" value="ECO:0007669"/>
    <property type="project" value="TreeGrafter"/>
</dbReference>
<feature type="transmembrane region" description="Helical" evidence="6">
    <location>
        <begin position="104"/>
        <end position="125"/>
    </location>
</feature>
<feature type="transmembrane region" description="Helical" evidence="6">
    <location>
        <begin position="302"/>
        <end position="322"/>
    </location>
</feature>
<organism evidence="8 9">
    <name type="scientific">miscellaneous Crenarchaeota group-1 archaeon SG8-32-3</name>
    <dbReference type="NCBI Taxonomy" id="1685125"/>
    <lineage>
        <taxon>Archaea</taxon>
        <taxon>Candidatus Bathyarchaeota</taxon>
        <taxon>MCG-1</taxon>
    </lineage>
</organism>
<dbReference type="PANTHER" id="PTHR40074">
    <property type="entry name" value="O-ACETYLTRANSFERASE WECH"/>
    <property type="match status" value="1"/>
</dbReference>
<dbReference type="Pfam" id="PF01757">
    <property type="entry name" value="Acyl_transf_3"/>
    <property type="match status" value="1"/>
</dbReference>
<evidence type="ECO:0000256" key="5">
    <source>
        <dbReference type="ARBA" id="ARBA00023136"/>
    </source>
</evidence>
<comment type="subcellular location">
    <subcellularLocation>
        <location evidence="1">Cell membrane</location>
        <topology evidence="1">Multi-pass membrane protein</topology>
    </subcellularLocation>
</comment>
<name>A0A0M0BRP4_9ARCH</name>
<reference evidence="9" key="1">
    <citation type="submission" date="2015-06" db="EMBL/GenBank/DDBJ databases">
        <title>New insights into the roles of widespread benthic archaea in carbon and nitrogen cycling.</title>
        <authorList>
            <person name="Lazar C.S."/>
            <person name="Baker B.J."/>
            <person name="Seitz K.W."/>
            <person name="Hyde A.S."/>
            <person name="Dick G.J."/>
            <person name="Hinrichs K.-U."/>
            <person name="Teske A.P."/>
        </authorList>
    </citation>
    <scope>NUCLEOTIDE SEQUENCE [LARGE SCALE GENOMIC DNA]</scope>
</reference>
<evidence type="ECO:0000256" key="2">
    <source>
        <dbReference type="ARBA" id="ARBA00022475"/>
    </source>
</evidence>
<dbReference type="GO" id="GO:0005886">
    <property type="term" value="C:plasma membrane"/>
    <property type="evidence" value="ECO:0007669"/>
    <property type="project" value="UniProtKB-SubCell"/>
</dbReference>
<feature type="domain" description="Acyltransferase 3" evidence="7">
    <location>
        <begin position="23"/>
        <end position="355"/>
    </location>
</feature>